<dbReference type="PROSITE" id="PS51257">
    <property type="entry name" value="PROKAR_LIPOPROTEIN"/>
    <property type="match status" value="1"/>
</dbReference>
<accession>A0A9D2A529</accession>
<dbReference type="AlphaFoldDB" id="A0A9D2A529"/>
<reference evidence="4" key="1">
    <citation type="journal article" date="2021" name="PeerJ">
        <title>Extensive microbial diversity within the chicken gut microbiome revealed by metagenomics and culture.</title>
        <authorList>
            <person name="Gilroy R."/>
            <person name="Ravi A."/>
            <person name="Getino M."/>
            <person name="Pursley I."/>
            <person name="Horton D.L."/>
            <person name="Alikhan N.F."/>
            <person name="Baker D."/>
            <person name="Gharbi K."/>
            <person name="Hall N."/>
            <person name="Watson M."/>
            <person name="Adriaenssens E.M."/>
            <person name="Foster-Nyarko E."/>
            <person name="Jarju S."/>
            <person name="Secka A."/>
            <person name="Antonio M."/>
            <person name="Oren A."/>
            <person name="Chaudhuri R.R."/>
            <person name="La Ragione R."/>
            <person name="Hildebrand F."/>
            <person name="Pallen M.J."/>
        </authorList>
    </citation>
    <scope>NUCLEOTIDE SEQUENCE</scope>
    <source>
        <strain evidence="4">ChiHjej12B11-24981</strain>
    </source>
</reference>
<dbReference type="SUPFAM" id="SSF49785">
    <property type="entry name" value="Galactose-binding domain-like"/>
    <property type="match status" value="1"/>
</dbReference>
<feature type="domain" description="F5/8 type C" evidence="2">
    <location>
        <begin position="330"/>
        <end position="463"/>
    </location>
</feature>
<comment type="caution">
    <text evidence="4">The sequence shown here is derived from an EMBL/GenBank/DDBJ whole genome shotgun (WGS) entry which is preliminary data.</text>
</comment>
<keyword evidence="1" id="KW-0732">Signal</keyword>
<dbReference type="Gene3D" id="2.60.120.260">
    <property type="entry name" value="Galactose-binding domain-like"/>
    <property type="match status" value="1"/>
</dbReference>
<protein>
    <submittedName>
        <fullName evidence="4">DUF1735 domain-containing protein</fullName>
    </submittedName>
</protein>
<sequence>MKNKLYIPLFACALLGMTTACDGGDLDLDGQIPERFHKILYLDVYGKQQQVLYDTNEPNLYVLSVIKGGSHPTTSASAQIQVLSQEEVNTEYSDLEGVNYQVLPAETYTIDQPELSFAAGEEYKTVSISIDPDHVKLIMENGDADAHWVLPLHVTSETDSINANRDELFLQVTEVITPTVGFSNTAINVKQYTYGRVSNITETVNLGLDTDNQWNIDLGLGIDQDYIDNYNSQNGTVFQLVPEGLYEFPASMQLASGTTNADMTINVDGSSLQPGDYMLPIEIANTSMFEISASNATYPMAFRIMGEELDRSNWSIYYYSTEEPTGEDNGNNGRAPHMIDGNTSTYWHTQWQGEGANPPLPHLLIIDTQSEHTFTQFALMQRENSFYTKGGKFYVTDDPESYKTDYEQDKNNVSSIWGEGIGSFNLAQENGAQTFGVKPTTGRYIVLLVTESYRSEGLACIAELYAYGLNN</sequence>
<dbReference type="Gene3D" id="2.60.40.1740">
    <property type="entry name" value="hypothetical protein (bacova_03559)"/>
    <property type="match status" value="2"/>
</dbReference>
<name>A0A9D2A529_9BACE</name>
<evidence type="ECO:0000313" key="4">
    <source>
        <dbReference type="EMBL" id="HIZ02443.1"/>
    </source>
</evidence>
<evidence type="ECO:0000259" key="3">
    <source>
        <dbReference type="Pfam" id="PF08522"/>
    </source>
</evidence>
<feature type="domain" description="BT-3987-like N-terminal" evidence="3">
    <location>
        <begin position="50"/>
        <end position="160"/>
    </location>
</feature>
<feature type="chain" id="PRO_5039500506" evidence="1">
    <location>
        <begin position="21"/>
        <end position="471"/>
    </location>
</feature>
<dbReference type="EMBL" id="DXCK01000124">
    <property type="protein sequence ID" value="HIZ02443.1"/>
    <property type="molecule type" value="Genomic_DNA"/>
</dbReference>
<feature type="signal peptide" evidence="1">
    <location>
        <begin position="1"/>
        <end position="20"/>
    </location>
</feature>
<reference evidence="4" key="2">
    <citation type="submission" date="2021-04" db="EMBL/GenBank/DDBJ databases">
        <authorList>
            <person name="Gilroy R."/>
        </authorList>
    </citation>
    <scope>NUCLEOTIDE SEQUENCE</scope>
    <source>
        <strain evidence="4">ChiHjej12B11-24981</strain>
    </source>
</reference>
<proteinExistence type="predicted"/>
<feature type="domain" description="BT-3987-like N-terminal" evidence="3">
    <location>
        <begin position="187"/>
        <end position="287"/>
    </location>
</feature>
<dbReference type="Pfam" id="PF00754">
    <property type="entry name" value="F5_F8_type_C"/>
    <property type="match status" value="1"/>
</dbReference>
<gene>
    <name evidence="4" type="ORF">H9819_09400</name>
</gene>
<dbReference type="InterPro" id="IPR008979">
    <property type="entry name" value="Galactose-bd-like_sf"/>
</dbReference>
<evidence type="ECO:0000259" key="2">
    <source>
        <dbReference type="Pfam" id="PF00754"/>
    </source>
</evidence>
<dbReference type="Pfam" id="PF08522">
    <property type="entry name" value="BT_3987-like_N"/>
    <property type="match status" value="2"/>
</dbReference>
<evidence type="ECO:0000256" key="1">
    <source>
        <dbReference type="SAM" id="SignalP"/>
    </source>
</evidence>
<dbReference type="InterPro" id="IPR013728">
    <property type="entry name" value="BT_3987-like_N"/>
</dbReference>
<dbReference type="InterPro" id="IPR000421">
    <property type="entry name" value="FA58C"/>
</dbReference>
<dbReference type="Proteomes" id="UP000824023">
    <property type="component" value="Unassembled WGS sequence"/>
</dbReference>
<evidence type="ECO:0000313" key="5">
    <source>
        <dbReference type="Proteomes" id="UP000824023"/>
    </source>
</evidence>
<organism evidence="4 5">
    <name type="scientific">Candidatus Bacteroides merdipullorum</name>
    <dbReference type="NCBI Taxonomy" id="2838474"/>
    <lineage>
        <taxon>Bacteria</taxon>
        <taxon>Pseudomonadati</taxon>
        <taxon>Bacteroidota</taxon>
        <taxon>Bacteroidia</taxon>
        <taxon>Bacteroidales</taxon>
        <taxon>Bacteroidaceae</taxon>
        <taxon>Bacteroides</taxon>
    </lineage>
</organism>